<dbReference type="EMBL" id="GBRH01246765">
    <property type="protein sequence ID" value="JAD51130.1"/>
    <property type="molecule type" value="Transcribed_RNA"/>
</dbReference>
<organism evidence="1">
    <name type="scientific">Arundo donax</name>
    <name type="common">Giant reed</name>
    <name type="synonym">Donax arundinaceus</name>
    <dbReference type="NCBI Taxonomy" id="35708"/>
    <lineage>
        <taxon>Eukaryota</taxon>
        <taxon>Viridiplantae</taxon>
        <taxon>Streptophyta</taxon>
        <taxon>Embryophyta</taxon>
        <taxon>Tracheophyta</taxon>
        <taxon>Spermatophyta</taxon>
        <taxon>Magnoliopsida</taxon>
        <taxon>Liliopsida</taxon>
        <taxon>Poales</taxon>
        <taxon>Poaceae</taxon>
        <taxon>PACMAD clade</taxon>
        <taxon>Arundinoideae</taxon>
        <taxon>Arundineae</taxon>
        <taxon>Arundo</taxon>
    </lineage>
</organism>
<protein>
    <submittedName>
        <fullName evidence="1">Uncharacterized protein</fullName>
    </submittedName>
</protein>
<sequence>MGFRQDMVMRSGRAVLVGD</sequence>
<dbReference type="AlphaFoldDB" id="A0A0A9AQG2"/>
<accession>A0A0A9AQG2</accession>
<proteinExistence type="predicted"/>
<evidence type="ECO:0000313" key="1">
    <source>
        <dbReference type="EMBL" id="JAD51130.1"/>
    </source>
</evidence>
<reference evidence="1" key="1">
    <citation type="submission" date="2014-09" db="EMBL/GenBank/DDBJ databases">
        <authorList>
            <person name="Magalhaes I.L.F."/>
            <person name="Oliveira U."/>
            <person name="Santos F.R."/>
            <person name="Vidigal T.H.D.A."/>
            <person name="Brescovit A.D."/>
            <person name="Santos A.J."/>
        </authorList>
    </citation>
    <scope>NUCLEOTIDE SEQUENCE</scope>
    <source>
        <tissue evidence="1">Shoot tissue taken approximately 20 cm above the soil surface</tissue>
    </source>
</reference>
<reference evidence="1" key="2">
    <citation type="journal article" date="2015" name="Data Brief">
        <title>Shoot transcriptome of the giant reed, Arundo donax.</title>
        <authorList>
            <person name="Barrero R.A."/>
            <person name="Guerrero F.D."/>
            <person name="Moolhuijzen P."/>
            <person name="Goolsby J.A."/>
            <person name="Tidwell J."/>
            <person name="Bellgard S.E."/>
            <person name="Bellgard M.I."/>
        </authorList>
    </citation>
    <scope>NUCLEOTIDE SEQUENCE</scope>
    <source>
        <tissue evidence="1">Shoot tissue taken approximately 20 cm above the soil surface</tissue>
    </source>
</reference>
<name>A0A0A9AQG2_ARUDO</name>